<dbReference type="PROSITE" id="PS00028">
    <property type="entry name" value="ZINC_FINGER_C2H2_1"/>
    <property type="match status" value="1"/>
</dbReference>
<dbReference type="EMBL" id="CATNWA010010296">
    <property type="protein sequence ID" value="CAI9559681.1"/>
    <property type="molecule type" value="Genomic_DNA"/>
</dbReference>
<dbReference type="PANTHER" id="PTHR14003:SF23">
    <property type="entry name" value="ZINC FINGER PROTEIN 143"/>
    <property type="match status" value="1"/>
</dbReference>
<dbReference type="Proteomes" id="UP001162483">
    <property type="component" value="Unassembled WGS sequence"/>
</dbReference>
<dbReference type="InterPro" id="IPR036236">
    <property type="entry name" value="Znf_C2H2_sf"/>
</dbReference>
<dbReference type="SUPFAM" id="SSF57667">
    <property type="entry name" value="beta-beta-alpha zinc fingers"/>
    <property type="match status" value="1"/>
</dbReference>
<dbReference type="PANTHER" id="PTHR14003">
    <property type="entry name" value="TRANSCRIPTIONAL REPRESSOR PROTEIN YY"/>
    <property type="match status" value="1"/>
</dbReference>
<feature type="domain" description="C2H2-type" evidence="7">
    <location>
        <begin position="21"/>
        <end position="48"/>
    </location>
</feature>
<evidence type="ECO:0000256" key="5">
    <source>
        <dbReference type="ARBA" id="ARBA00023242"/>
    </source>
</evidence>
<keyword evidence="5" id="KW-0539">Nucleus</keyword>
<evidence type="ECO:0000256" key="1">
    <source>
        <dbReference type="ARBA" id="ARBA00022723"/>
    </source>
</evidence>
<evidence type="ECO:0000313" key="9">
    <source>
        <dbReference type="Proteomes" id="UP001162483"/>
    </source>
</evidence>
<keyword evidence="3 6" id="KW-0863">Zinc-finger</keyword>
<dbReference type="InterPro" id="IPR013087">
    <property type="entry name" value="Znf_C2H2_type"/>
</dbReference>
<keyword evidence="1" id="KW-0479">Metal-binding</keyword>
<comment type="caution">
    <text evidence="8">The sequence shown here is derived from an EMBL/GenBank/DDBJ whole genome shotgun (WGS) entry which is preliminary data.</text>
</comment>
<organism evidence="8 9">
    <name type="scientific">Staurois parvus</name>
    <dbReference type="NCBI Taxonomy" id="386267"/>
    <lineage>
        <taxon>Eukaryota</taxon>
        <taxon>Metazoa</taxon>
        <taxon>Chordata</taxon>
        <taxon>Craniata</taxon>
        <taxon>Vertebrata</taxon>
        <taxon>Euteleostomi</taxon>
        <taxon>Amphibia</taxon>
        <taxon>Batrachia</taxon>
        <taxon>Anura</taxon>
        <taxon>Neobatrachia</taxon>
        <taxon>Ranoidea</taxon>
        <taxon>Ranidae</taxon>
        <taxon>Staurois</taxon>
    </lineage>
</organism>
<evidence type="ECO:0000313" key="8">
    <source>
        <dbReference type="EMBL" id="CAI9559681.1"/>
    </source>
</evidence>
<dbReference type="SMART" id="SM00355">
    <property type="entry name" value="ZnF_C2H2"/>
    <property type="match status" value="1"/>
</dbReference>
<dbReference type="Pfam" id="PF00096">
    <property type="entry name" value="zf-C2H2"/>
    <property type="match status" value="1"/>
</dbReference>
<evidence type="ECO:0000256" key="6">
    <source>
        <dbReference type="PROSITE-ProRule" id="PRU00042"/>
    </source>
</evidence>
<feature type="domain" description="C2H2-type" evidence="7">
    <location>
        <begin position="1"/>
        <end position="20"/>
    </location>
</feature>
<accession>A0ABN9CKJ0</accession>
<keyword evidence="9" id="KW-1185">Reference proteome</keyword>
<keyword evidence="4" id="KW-0862">Zinc</keyword>
<evidence type="ECO:0000256" key="2">
    <source>
        <dbReference type="ARBA" id="ARBA00022737"/>
    </source>
</evidence>
<evidence type="ECO:0000256" key="3">
    <source>
        <dbReference type="ARBA" id="ARBA00022771"/>
    </source>
</evidence>
<gene>
    <name evidence="8" type="ORF">SPARVUS_LOCUS5129818</name>
</gene>
<name>A0ABN9CKJ0_9NEOB</name>
<keyword evidence="2" id="KW-0677">Repeat</keyword>
<evidence type="ECO:0000256" key="4">
    <source>
        <dbReference type="ARBA" id="ARBA00022833"/>
    </source>
</evidence>
<dbReference type="PROSITE" id="PS50157">
    <property type="entry name" value="ZINC_FINGER_C2H2_2"/>
    <property type="match status" value="2"/>
</dbReference>
<dbReference type="Gene3D" id="3.30.160.60">
    <property type="entry name" value="Classic Zinc Finger"/>
    <property type="match status" value="2"/>
</dbReference>
<protein>
    <recommendedName>
        <fullName evidence="7">C2H2-type domain-containing protein</fullName>
    </recommendedName>
</protein>
<reference evidence="8" key="1">
    <citation type="submission" date="2023-05" db="EMBL/GenBank/DDBJ databases">
        <authorList>
            <person name="Stuckert A."/>
        </authorList>
    </citation>
    <scope>NUCLEOTIDE SEQUENCE</scope>
</reference>
<proteinExistence type="predicted"/>
<evidence type="ECO:0000259" key="7">
    <source>
        <dbReference type="PROSITE" id="PS50157"/>
    </source>
</evidence>
<sequence>MFTTNSKLIMHQNTHTGERPYQCSECGKAFVYKEQLNTHKRVHTRENL</sequence>